<proteinExistence type="predicted"/>
<organism evidence="2">
    <name type="scientific">Opuntia streptacantha</name>
    <name type="common">Prickly pear cactus</name>
    <name type="synonym">Opuntia cardona</name>
    <dbReference type="NCBI Taxonomy" id="393608"/>
    <lineage>
        <taxon>Eukaryota</taxon>
        <taxon>Viridiplantae</taxon>
        <taxon>Streptophyta</taxon>
        <taxon>Embryophyta</taxon>
        <taxon>Tracheophyta</taxon>
        <taxon>Spermatophyta</taxon>
        <taxon>Magnoliopsida</taxon>
        <taxon>eudicotyledons</taxon>
        <taxon>Gunneridae</taxon>
        <taxon>Pentapetalae</taxon>
        <taxon>Caryophyllales</taxon>
        <taxon>Cactineae</taxon>
        <taxon>Cactaceae</taxon>
        <taxon>Opuntioideae</taxon>
        <taxon>Opuntia</taxon>
    </lineage>
</organism>
<feature type="region of interest" description="Disordered" evidence="1">
    <location>
        <begin position="1"/>
        <end position="36"/>
    </location>
</feature>
<dbReference type="AlphaFoldDB" id="A0A7C9DGP7"/>
<name>A0A7C9DGP7_OPUST</name>
<reference evidence="2" key="1">
    <citation type="journal article" date="2013" name="J. Plant Res.">
        <title>Effect of fungi and light on seed germination of three Opuntia species from semiarid lands of central Mexico.</title>
        <authorList>
            <person name="Delgado-Sanchez P."/>
            <person name="Jimenez-Bremont J.F."/>
            <person name="Guerrero-Gonzalez Mde L."/>
            <person name="Flores J."/>
        </authorList>
    </citation>
    <scope>NUCLEOTIDE SEQUENCE</scope>
    <source>
        <tissue evidence="2">Cladode</tissue>
    </source>
</reference>
<sequence length="168" mass="18427">MAWLSSSSTSSRSVLEAAGSPDTTWTSRRHPTLSPSPAMTRQLRRNCLYACGWSNRLTSDQTVDTGAGMRRTAAEQHWWGPTLWLWYLAAVAISLRGLRQEVASSLVSSSARDGSTSTAAIIGCDKAEVLSITVVVVVVVVVVRGWRCSMEGILAFFSKAYQIRWRSD</sequence>
<accession>A0A7C9DGP7</accession>
<protein>
    <submittedName>
        <fullName evidence="2">Uncharacterized protein</fullName>
    </submittedName>
</protein>
<evidence type="ECO:0000256" key="1">
    <source>
        <dbReference type="SAM" id="MobiDB-lite"/>
    </source>
</evidence>
<evidence type="ECO:0000313" key="2">
    <source>
        <dbReference type="EMBL" id="MBA4639983.1"/>
    </source>
</evidence>
<dbReference type="EMBL" id="GISG01116402">
    <property type="protein sequence ID" value="MBA4639983.1"/>
    <property type="molecule type" value="Transcribed_RNA"/>
</dbReference>
<reference evidence="2" key="2">
    <citation type="submission" date="2020-07" db="EMBL/GenBank/DDBJ databases">
        <authorList>
            <person name="Vera ALvarez R."/>
            <person name="Arias-Moreno D.M."/>
            <person name="Jimenez-Jacinto V."/>
            <person name="Jimenez-Bremont J.F."/>
            <person name="Swaminathan K."/>
            <person name="Moose S.P."/>
            <person name="Guerrero-Gonzalez M.L."/>
            <person name="Marino-Ramirez L."/>
            <person name="Landsman D."/>
            <person name="Rodriguez-Kessler M."/>
            <person name="Delgado-Sanchez P."/>
        </authorList>
    </citation>
    <scope>NUCLEOTIDE SEQUENCE</scope>
    <source>
        <tissue evidence="2">Cladode</tissue>
    </source>
</reference>
<feature type="compositionally biased region" description="Low complexity" evidence="1">
    <location>
        <begin position="1"/>
        <end position="13"/>
    </location>
</feature>